<name>A0A2Z4GDX9_9BACT</name>
<evidence type="ECO:0000313" key="7">
    <source>
        <dbReference type="EMBL" id="AWV99113.1"/>
    </source>
</evidence>
<evidence type="ECO:0000256" key="5">
    <source>
        <dbReference type="ARBA" id="ARBA00022801"/>
    </source>
</evidence>
<dbReference type="Gene3D" id="3.30.230.10">
    <property type="match status" value="1"/>
</dbReference>
<dbReference type="OrthoDB" id="1524972at2"/>
<dbReference type="EMBL" id="CP029480">
    <property type="protein sequence ID" value="AWV99113.1"/>
    <property type="molecule type" value="Genomic_DNA"/>
</dbReference>
<dbReference type="Proteomes" id="UP000249873">
    <property type="component" value="Chromosome"/>
</dbReference>
<dbReference type="AlphaFoldDB" id="A0A2Z4GDX9"/>
<dbReference type="InterPro" id="IPR020568">
    <property type="entry name" value="Ribosomal_Su5_D2-typ_SF"/>
</dbReference>
<dbReference type="KEGG" id="als:DJ013_13420"/>
<evidence type="ECO:0000256" key="4">
    <source>
        <dbReference type="ARBA" id="ARBA00022759"/>
    </source>
</evidence>
<keyword evidence="8" id="KW-1185">Reference proteome</keyword>
<organism evidence="7 8">
    <name type="scientific">Arcticibacterium luteifluviistationis</name>
    <dbReference type="NCBI Taxonomy" id="1784714"/>
    <lineage>
        <taxon>Bacteria</taxon>
        <taxon>Pseudomonadati</taxon>
        <taxon>Bacteroidota</taxon>
        <taxon>Cytophagia</taxon>
        <taxon>Cytophagales</taxon>
        <taxon>Leadbetterellaceae</taxon>
        <taxon>Arcticibacterium</taxon>
    </lineage>
</organism>
<dbReference type="Pfam" id="PF00825">
    <property type="entry name" value="Ribonuclease_P"/>
    <property type="match status" value="1"/>
</dbReference>
<dbReference type="GO" id="GO:0004526">
    <property type="term" value="F:ribonuclease P activity"/>
    <property type="evidence" value="ECO:0007669"/>
    <property type="project" value="InterPro"/>
</dbReference>
<evidence type="ECO:0000313" key="8">
    <source>
        <dbReference type="Proteomes" id="UP000249873"/>
    </source>
</evidence>
<comment type="function">
    <text evidence="1">RNaseP catalyzes the removal of the 5'-leader sequence from pre-tRNA to produce the mature 5'-terminus. It can also cleave other RNA substrates such as 4.5S RNA. The protein component plays an auxiliary but essential role in vivo by binding to the 5'-leader sequence and broadening the substrate specificity of the ribozyme.</text>
</comment>
<keyword evidence="5" id="KW-0378">Hydrolase</keyword>
<dbReference type="SUPFAM" id="SSF54211">
    <property type="entry name" value="Ribosomal protein S5 domain 2-like"/>
    <property type="match status" value="1"/>
</dbReference>
<dbReference type="InterPro" id="IPR000100">
    <property type="entry name" value="RNase_P"/>
</dbReference>
<accession>A0A2Z4GDX9</accession>
<reference evidence="7 8" key="1">
    <citation type="submission" date="2018-05" db="EMBL/GenBank/DDBJ databases">
        <title>Complete genome sequence of Arcticibacterium luteifluviistationis SM1504T, a cytophagaceae bacterium isolated from Arctic surface seawater.</title>
        <authorList>
            <person name="Li Y."/>
            <person name="Qin Q.-L."/>
        </authorList>
    </citation>
    <scope>NUCLEOTIDE SEQUENCE [LARGE SCALE GENOMIC DNA]</scope>
    <source>
        <strain evidence="7 8">SM1504</strain>
    </source>
</reference>
<evidence type="ECO:0000256" key="1">
    <source>
        <dbReference type="ARBA" id="ARBA00002663"/>
    </source>
</evidence>
<dbReference type="PROSITE" id="PS00648">
    <property type="entry name" value="RIBONUCLEASE_P"/>
    <property type="match status" value="1"/>
</dbReference>
<evidence type="ECO:0000256" key="3">
    <source>
        <dbReference type="ARBA" id="ARBA00022722"/>
    </source>
</evidence>
<keyword evidence="3" id="KW-0540">Nuclease</keyword>
<keyword evidence="2" id="KW-0819">tRNA processing</keyword>
<keyword evidence="4" id="KW-0255">Endonuclease</keyword>
<dbReference type="RefSeq" id="WP_111372306.1">
    <property type="nucleotide sequence ID" value="NZ_CP029480.1"/>
</dbReference>
<keyword evidence="6" id="KW-0694">RNA-binding</keyword>
<protein>
    <submittedName>
        <fullName evidence="7">Ribonuclease P protein component</fullName>
    </submittedName>
</protein>
<evidence type="ECO:0000256" key="6">
    <source>
        <dbReference type="ARBA" id="ARBA00022884"/>
    </source>
</evidence>
<evidence type="ECO:0000256" key="2">
    <source>
        <dbReference type="ARBA" id="ARBA00022694"/>
    </source>
</evidence>
<dbReference type="InterPro" id="IPR014721">
    <property type="entry name" value="Ribsml_uS5_D2-typ_fold_subgr"/>
</dbReference>
<dbReference type="InterPro" id="IPR020539">
    <property type="entry name" value="RNase_P_CS"/>
</dbReference>
<dbReference type="GO" id="GO:0000049">
    <property type="term" value="F:tRNA binding"/>
    <property type="evidence" value="ECO:0007669"/>
    <property type="project" value="InterPro"/>
</dbReference>
<dbReference type="GO" id="GO:0008033">
    <property type="term" value="P:tRNA processing"/>
    <property type="evidence" value="ECO:0007669"/>
    <property type="project" value="UniProtKB-KW"/>
</dbReference>
<sequence length="122" mass="14413">MDKSFNKSERLCHVKVIEGLFNRKDKQNKSLSSFPILMIYSLNELDERSFSKVLFSVPKRKFKRAVDRNLLKRRLKEAYRLNKNLISGKSNYNIAFLYIAKQIEDFSLLEASMVKLLTNFKD</sequence>
<gene>
    <name evidence="7" type="ORF">DJ013_13420</name>
</gene>
<proteinExistence type="predicted"/>